<accession>A0A3D9ZV32</accession>
<feature type="transmembrane region" description="Helical" evidence="7">
    <location>
        <begin position="34"/>
        <end position="63"/>
    </location>
</feature>
<dbReference type="InterPro" id="IPR049453">
    <property type="entry name" value="Memb_transporter_dom"/>
</dbReference>
<evidence type="ECO:0000313" key="9">
    <source>
        <dbReference type="EMBL" id="REG00353.1"/>
    </source>
</evidence>
<organism evidence="9 10">
    <name type="scientific">Asanoa ferruginea</name>
    <dbReference type="NCBI Taxonomy" id="53367"/>
    <lineage>
        <taxon>Bacteria</taxon>
        <taxon>Bacillati</taxon>
        <taxon>Actinomycetota</taxon>
        <taxon>Actinomycetes</taxon>
        <taxon>Micromonosporales</taxon>
        <taxon>Micromonosporaceae</taxon>
        <taxon>Asanoa</taxon>
    </lineage>
</organism>
<dbReference type="RefSeq" id="WP_147315676.1">
    <property type="nucleotide sequence ID" value="NZ_BONB01000059.1"/>
</dbReference>
<dbReference type="PANTHER" id="PTHR30509">
    <property type="entry name" value="P-HYDROXYBENZOIC ACID EFFLUX PUMP SUBUNIT-RELATED"/>
    <property type="match status" value="1"/>
</dbReference>
<evidence type="ECO:0000259" key="8">
    <source>
        <dbReference type="Pfam" id="PF13515"/>
    </source>
</evidence>
<dbReference type="Pfam" id="PF13515">
    <property type="entry name" value="FUSC_2"/>
    <property type="match status" value="1"/>
</dbReference>
<evidence type="ECO:0000256" key="3">
    <source>
        <dbReference type="ARBA" id="ARBA00022692"/>
    </source>
</evidence>
<comment type="caution">
    <text evidence="9">The sequence shown here is derived from an EMBL/GenBank/DDBJ whole genome shotgun (WGS) entry which is preliminary data.</text>
</comment>
<keyword evidence="2" id="KW-1003">Cell membrane</keyword>
<comment type="similarity">
    <text evidence="6">Belongs to the YccS/YhfK family.</text>
</comment>
<dbReference type="OrthoDB" id="4638444at2"/>
<evidence type="ECO:0000256" key="7">
    <source>
        <dbReference type="SAM" id="Phobius"/>
    </source>
</evidence>
<dbReference type="PANTHER" id="PTHR30509:SF9">
    <property type="entry name" value="MULTIDRUG RESISTANCE PROTEIN MDTO"/>
    <property type="match status" value="1"/>
</dbReference>
<comment type="subcellular location">
    <subcellularLocation>
        <location evidence="1">Cell membrane</location>
        <topology evidence="1">Multi-pass membrane protein</topology>
    </subcellularLocation>
</comment>
<keyword evidence="4 7" id="KW-1133">Transmembrane helix</keyword>
<dbReference type="GO" id="GO:0005886">
    <property type="term" value="C:plasma membrane"/>
    <property type="evidence" value="ECO:0007669"/>
    <property type="project" value="UniProtKB-SubCell"/>
</dbReference>
<dbReference type="AlphaFoldDB" id="A0A3D9ZV32"/>
<feature type="transmembrane region" description="Helical" evidence="7">
    <location>
        <begin position="521"/>
        <end position="541"/>
    </location>
</feature>
<keyword evidence="5 7" id="KW-0472">Membrane</keyword>
<reference evidence="9 10" key="1">
    <citation type="submission" date="2018-08" db="EMBL/GenBank/DDBJ databases">
        <title>Sequencing the genomes of 1000 actinobacteria strains.</title>
        <authorList>
            <person name="Klenk H.-P."/>
        </authorList>
    </citation>
    <scope>NUCLEOTIDE SEQUENCE [LARGE SCALE GENOMIC DNA]</scope>
    <source>
        <strain evidence="9 10">DSM 44099</strain>
    </source>
</reference>
<feature type="transmembrane region" description="Helical" evidence="7">
    <location>
        <begin position="498"/>
        <end position="515"/>
    </location>
</feature>
<feature type="transmembrane region" description="Helical" evidence="7">
    <location>
        <begin position="405"/>
        <end position="434"/>
    </location>
</feature>
<sequence>MRTRAATRIKGFAKGLLVDGAVRRGARAGVVSPALFAIGLLVIGNVAIGTFAAIGAFCLLLLVEFGGTMRERIQAELGLIGAGAVLLAIGTLISPHVAVAAPVILVIAFAILFSGVVSSVLASASISLLLAVILAVSLPAGPAAVGPRLAGWALAAGGSLLAIRFLWPAPVTDPLRAPTVAACRALAAALHAGAARWRGAPEDVDALDAAAEKAVSALHRAFLSAPSRPTGLTTAARARVRLIDELAWIRDVLERPATKGAGGGPVDAVKDAAADLLDEAATLLERPDTPPDALHAAQGRLDAALARMAREATVTLPLELTGNGHVNEFVGALAPSFRVQELAYAVRLVAGNVELSVAAERRTWGQRLLGQQPGGLAGPWRTARERAMAHLEPHSTWLHNSLRGALGIAAAVVVVHYTGVQHSFWVIFGTLAVLRSNALATGQNAIRAILGTVVGFVIGAVILIGVGTDINVLWALLPVAVLMAGIAPARISFAAGQAAFTVALLILFNIIQPAGWQLGLIRVEDVAIGVGISILVGLLLWPRGARKELRRALADSYADSAHYLHAAVAYAAHCCDDGGRPQAPTAEAQRAAASARRLDDTFRTYLNERGAKPMPLAEITSLVNGVAALRITADAVLDLWQRDNPAAGDRAAARTLLLSSSEDVERWYTELAATLAGDGAAPTPAPDPPDLTAGDRLIAAVRRDLDSGDSNATSAAVRVIWTADHLDAARRLEVTLTGPARVAETHPVTG</sequence>
<dbReference type="Proteomes" id="UP000256913">
    <property type="component" value="Unassembled WGS sequence"/>
</dbReference>
<evidence type="ECO:0000256" key="2">
    <source>
        <dbReference type="ARBA" id="ARBA00022475"/>
    </source>
</evidence>
<name>A0A3D9ZV32_9ACTN</name>
<feature type="transmembrane region" description="Helical" evidence="7">
    <location>
        <begin position="446"/>
        <end position="466"/>
    </location>
</feature>
<keyword evidence="3 7" id="KW-0812">Transmembrane</keyword>
<feature type="transmembrane region" description="Helical" evidence="7">
    <location>
        <begin position="472"/>
        <end position="491"/>
    </location>
</feature>
<feature type="transmembrane region" description="Helical" evidence="7">
    <location>
        <begin position="75"/>
        <end position="98"/>
    </location>
</feature>
<proteinExistence type="inferred from homology"/>
<dbReference type="EMBL" id="QUMQ01000001">
    <property type="protein sequence ID" value="REG00353.1"/>
    <property type="molecule type" value="Genomic_DNA"/>
</dbReference>
<evidence type="ECO:0000256" key="1">
    <source>
        <dbReference type="ARBA" id="ARBA00004651"/>
    </source>
</evidence>
<evidence type="ECO:0000256" key="6">
    <source>
        <dbReference type="ARBA" id="ARBA00043993"/>
    </source>
</evidence>
<feature type="domain" description="Integral membrane bound transporter" evidence="8">
    <location>
        <begin position="411"/>
        <end position="536"/>
    </location>
</feature>
<feature type="transmembrane region" description="Helical" evidence="7">
    <location>
        <begin position="104"/>
        <end position="137"/>
    </location>
</feature>
<gene>
    <name evidence="9" type="ORF">DFJ67_6405</name>
</gene>
<evidence type="ECO:0000256" key="4">
    <source>
        <dbReference type="ARBA" id="ARBA00022989"/>
    </source>
</evidence>
<protein>
    <submittedName>
        <fullName evidence="9">Fusaric acid resistance family protein</fullName>
    </submittedName>
</protein>
<feature type="transmembrane region" description="Helical" evidence="7">
    <location>
        <begin position="149"/>
        <end position="167"/>
    </location>
</feature>
<evidence type="ECO:0000256" key="5">
    <source>
        <dbReference type="ARBA" id="ARBA00023136"/>
    </source>
</evidence>
<keyword evidence="10" id="KW-1185">Reference proteome</keyword>
<evidence type="ECO:0000313" key="10">
    <source>
        <dbReference type="Proteomes" id="UP000256913"/>
    </source>
</evidence>